<protein>
    <submittedName>
        <fullName evidence="3">Keratin, type I cytoskeletal 19-like protein</fullName>
    </submittedName>
</protein>
<sequence>MMRTQLWHRHSPHLTSQFMPSCQTHSHLQDVSLQHGTTHVRCSHGQHAADQPPPGRLLTGLRTNWQCACSGDDTPTGRKVLDELTMARSDLEMQTEGLKEELVYLKKNHLRVKSTYKLIWIVCCALKLCVLKSLQRSQMTTNSVNVEVDAMPRRTWTTVLRDQKTFDESEQAGGNQLQRDPPDLLRSEINELKRPCRLLQIELQSQPAWKTVVTNVQTKEVKEEVKSKPVVTQRTRVVIEEIVDGKVVSRKEDVGTESCGCRCRCHSARGPCREVWLGNAPGNLSAETTRRGGAAAGGGGGGGGGGGVVVVVEKMSASVGPQGGPRPPTVPPSMPDQPDLSHLTEEERKIIMAVMARQKEEEEKEQAMLK</sequence>
<dbReference type="GO" id="GO:0031267">
    <property type="term" value="F:small GTPase binding"/>
    <property type="evidence" value="ECO:0007669"/>
    <property type="project" value="InterPro"/>
</dbReference>
<dbReference type="Proteomes" id="UP001279410">
    <property type="component" value="Unassembled WGS sequence"/>
</dbReference>
<comment type="caution">
    <text evidence="3">The sequence shown here is derived from an EMBL/GenBank/DDBJ whole genome shotgun (WGS) entry which is preliminary data.</text>
</comment>
<evidence type="ECO:0000313" key="4">
    <source>
        <dbReference type="Proteomes" id="UP001279410"/>
    </source>
</evidence>
<keyword evidence="4" id="KW-1185">Reference proteome</keyword>
<feature type="region of interest" description="Disordered" evidence="1">
    <location>
        <begin position="318"/>
        <end position="340"/>
    </location>
</feature>
<proteinExistence type="predicted"/>
<organism evidence="3 4">
    <name type="scientific">Lates japonicus</name>
    <name type="common">Japanese lates</name>
    <dbReference type="NCBI Taxonomy" id="270547"/>
    <lineage>
        <taxon>Eukaryota</taxon>
        <taxon>Metazoa</taxon>
        <taxon>Chordata</taxon>
        <taxon>Craniata</taxon>
        <taxon>Vertebrata</taxon>
        <taxon>Euteleostomi</taxon>
        <taxon>Actinopterygii</taxon>
        <taxon>Neopterygii</taxon>
        <taxon>Teleostei</taxon>
        <taxon>Neoteleostei</taxon>
        <taxon>Acanthomorphata</taxon>
        <taxon>Carangaria</taxon>
        <taxon>Carangaria incertae sedis</taxon>
        <taxon>Centropomidae</taxon>
        <taxon>Lates</taxon>
    </lineage>
</organism>
<dbReference type="InterPro" id="IPR010911">
    <property type="entry name" value="Rab_BD"/>
</dbReference>
<dbReference type="EMBL" id="BRZM01004301">
    <property type="protein sequence ID" value="GLD56193.1"/>
    <property type="molecule type" value="Genomic_DNA"/>
</dbReference>
<dbReference type="InterPro" id="IPR013083">
    <property type="entry name" value="Znf_RING/FYVE/PHD"/>
</dbReference>
<gene>
    <name evidence="3" type="ORF">AKAME5_002863400</name>
</gene>
<dbReference type="GO" id="GO:0005198">
    <property type="term" value="F:structural molecule activity"/>
    <property type="evidence" value="ECO:0007669"/>
    <property type="project" value="InterPro"/>
</dbReference>
<evidence type="ECO:0000256" key="1">
    <source>
        <dbReference type="SAM" id="MobiDB-lite"/>
    </source>
</evidence>
<dbReference type="PANTHER" id="PTHR23239">
    <property type="entry name" value="INTERMEDIATE FILAMENT"/>
    <property type="match status" value="1"/>
</dbReference>
<dbReference type="PRINTS" id="PR01248">
    <property type="entry name" value="TYPE1KERATIN"/>
</dbReference>
<dbReference type="PANTHER" id="PTHR23239:SF180">
    <property type="entry name" value="KERATIN, TYPE I CYTOSKELETAL 17"/>
    <property type="match status" value="1"/>
</dbReference>
<dbReference type="GO" id="GO:0006886">
    <property type="term" value="P:intracellular protein transport"/>
    <property type="evidence" value="ECO:0007669"/>
    <property type="project" value="InterPro"/>
</dbReference>
<name>A0AAD3R5G9_LATJO</name>
<dbReference type="Gene3D" id="1.20.5.1160">
    <property type="entry name" value="Vasodilator-stimulated phosphoprotein"/>
    <property type="match status" value="1"/>
</dbReference>
<dbReference type="InterPro" id="IPR002957">
    <property type="entry name" value="Keratin_I"/>
</dbReference>
<feature type="domain" description="RabBD" evidence="2">
    <location>
        <begin position="337"/>
        <end position="370"/>
    </location>
</feature>
<feature type="compositionally biased region" description="Pro residues" evidence="1">
    <location>
        <begin position="324"/>
        <end position="335"/>
    </location>
</feature>
<dbReference type="Gene3D" id="3.30.40.10">
    <property type="entry name" value="Zinc/RING finger domain, C3HC4 (zinc finger)"/>
    <property type="match status" value="1"/>
</dbReference>
<dbReference type="AlphaFoldDB" id="A0AAD3R5G9"/>
<dbReference type="PROSITE" id="PS50916">
    <property type="entry name" value="RABBD"/>
    <property type="match status" value="1"/>
</dbReference>
<evidence type="ECO:0000259" key="2">
    <source>
        <dbReference type="PROSITE" id="PS50916"/>
    </source>
</evidence>
<reference evidence="3" key="1">
    <citation type="submission" date="2022-08" db="EMBL/GenBank/DDBJ databases">
        <title>Genome sequencing of akame (Lates japonicus).</title>
        <authorList>
            <person name="Hashiguchi Y."/>
            <person name="Takahashi H."/>
        </authorList>
    </citation>
    <scope>NUCLEOTIDE SEQUENCE</scope>
    <source>
        <strain evidence="3">Kochi</strain>
    </source>
</reference>
<dbReference type="GO" id="GO:0005856">
    <property type="term" value="C:cytoskeleton"/>
    <property type="evidence" value="ECO:0007669"/>
    <property type="project" value="TreeGrafter"/>
</dbReference>
<accession>A0AAD3R5G9</accession>
<evidence type="ECO:0000313" key="3">
    <source>
        <dbReference type="EMBL" id="GLD56193.1"/>
    </source>
</evidence>